<gene>
    <name evidence="1" type="ORF">EZS28_040564</name>
</gene>
<dbReference type="Gene3D" id="1.10.3290.10">
    <property type="entry name" value="Fido-like domain"/>
    <property type="match status" value="1"/>
</dbReference>
<dbReference type="Proteomes" id="UP000324800">
    <property type="component" value="Unassembled WGS sequence"/>
</dbReference>
<comment type="caution">
    <text evidence="1">The sequence shown here is derived from an EMBL/GenBank/DDBJ whole genome shotgun (WGS) entry which is preliminary data.</text>
</comment>
<evidence type="ECO:0000313" key="2">
    <source>
        <dbReference type="Proteomes" id="UP000324800"/>
    </source>
</evidence>
<protein>
    <submittedName>
        <fullName evidence="1">Uncharacterized protein</fullName>
    </submittedName>
</protein>
<dbReference type="InterPro" id="IPR036597">
    <property type="entry name" value="Fido-like_dom_sf"/>
</dbReference>
<dbReference type="EMBL" id="SNRW01022322">
    <property type="protein sequence ID" value="KAA6363908.1"/>
    <property type="molecule type" value="Genomic_DNA"/>
</dbReference>
<reference evidence="1 2" key="1">
    <citation type="submission" date="2019-03" db="EMBL/GenBank/DDBJ databases">
        <title>Single cell metagenomics reveals metabolic interactions within the superorganism composed of flagellate Streblomastix strix and complex community of Bacteroidetes bacteria on its surface.</title>
        <authorList>
            <person name="Treitli S.C."/>
            <person name="Kolisko M."/>
            <person name="Husnik F."/>
            <person name="Keeling P."/>
            <person name="Hampl V."/>
        </authorList>
    </citation>
    <scope>NUCLEOTIDE SEQUENCE [LARGE SCALE GENOMIC DNA]</scope>
    <source>
        <strain evidence="1">ST1C</strain>
    </source>
</reference>
<accession>A0A5J4U0M9</accession>
<feature type="non-terminal residue" evidence="1">
    <location>
        <position position="1"/>
    </location>
</feature>
<organism evidence="1 2">
    <name type="scientific">Streblomastix strix</name>
    <dbReference type="NCBI Taxonomy" id="222440"/>
    <lineage>
        <taxon>Eukaryota</taxon>
        <taxon>Metamonada</taxon>
        <taxon>Preaxostyla</taxon>
        <taxon>Oxymonadida</taxon>
        <taxon>Streblomastigidae</taxon>
        <taxon>Streblomastix</taxon>
    </lineage>
</organism>
<sequence>VRSRRRSSIFEEIIISDPSVCRWLLDIISEDEHMIKESAHFILSEHQLIRVIAYTFDVVENQVVLNTEDEGCKTIDTTDADRLMYKNIMDSNSIEQDMYPKDNINDAIEYLKSNEVPQIDELYQALFKRETFRHCSVYVSDKNNSKIISAANVGIQHENIDPEQLQQLVDFAYEYDQSNKVMVLFACYLLYERIHPHEDGNDRMRKLLFLENIYQLTDSFIPLSTALRYNKQVKQLMNEIFRSISFGETMKKRKIKSGDAAIYRVEIQEMDLNKFYMINNDNQRTKQQYYTLDLDDNTCKLIVKLLNMIRLGSCEAERIAAEQRSRAQQKYRIQRQEFRASANDLQLLLIRRLQKTIITNVQDLLQISGIIDRYNQ</sequence>
<evidence type="ECO:0000313" key="1">
    <source>
        <dbReference type="EMBL" id="KAA6363908.1"/>
    </source>
</evidence>
<dbReference type="SUPFAM" id="SSF140931">
    <property type="entry name" value="Fic-like"/>
    <property type="match status" value="1"/>
</dbReference>
<name>A0A5J4U0M9_9EUKA</name>
<proteinExistence type="predicted"/>
<dbReference type="AlphaFoldDB" id="A0A5J4U0M9"/>